<organism evidence="1 2">
    <name type="scientific">Pseudomonas phage PPpW-3</name>
    <dbReference type="NCBI Taxonomy" id="1279082"/>
    <lineage>
        <taxon>Viruses</taxon>
        <taxon>Duplodnaviria</taxon>
        <taxon>Heunggongvirae</taxon>
        <taxon>Uroviricota</taxon>
        <taxon>Caudoviricetes</taxon>
        <taxon>Hiroshimavirus</taxon>
        <taxon>Hiroshimavirus PPpW3</taxon>
    </lineage>
</organism>
<evidence type="ECO:0000313" key="1">
    <source>
        <dbReference type="EMBL" id="BAO20616.1"/>
    </source>
</evidence>
<protein>
    <submittedName>
        <fullName evidence="1">Uncharacterized protein</fullName>
    </submittedName>
</protein>
<dbReference type="GeneID" id="17825059"/>
<dbReference type="EMBL" id="AB775548">
    <property type="protein sequence ID" value="BAO20616.1"/>
    <property type="molecule type" value="Genomic_DNA"/>
</dbReference>
<name>V5YUN4_9CAUD</name>
<accession>V5YUN4</accession>
<keyword evidence="2" id="KW-1185">Reference proteome</keyword>
<reference evidence="1 2" key="1">
    <citation type="journal article" date="2015" name="J Appl Environ Microbiol">
        <title>Complete Genome Sequence Analysis of Two Pseudomonas plecoglossicida Phages, Potential Therapeutic Agents.</title>
        <authorList>
            <person name="Kawato Y."/>
            <person name="Yasuike M."/>
            <person name="Nakamura Y."/>
            <person name="Shigenobu Y."/>
            <person name="Fujiwara A."/>
            <person name="Sano M."/>
            <person name="Nakai T."/>
        </authorList>
    </citation>
    <scope>NUCLEOTIDE SEQUENCE [LARGE SCALE GENOMIC DNA]</scope>
</reference>
<sequence>MIYAQFKDGKIISVFPSPQDPAHWPGIEEIAADDPRYLAYLETITEPQVIASEDGGANV</sequence>
<evidence type="ECO:0000313" key="2">
    <source>
        <dbReference type="Proteomes" id="UP000201835"/>
    </source>
</evidence>
<proteinExistence type="predicted"/>
<dbReference type="Proteomes" id="UP000201835">
    <property type="component" value="Segment"/>
</dbReference>
<dbReference type="KEGG" id="vg:17825059"/>
<dbReference type="RefSeq" id="YP_008873192.1">
    <property type="nucleotide sequence ID" value="NC_023006.1"/>
</dbReference>